<evidence type="ECO:0000313" key="9">
    <source>
        <dbReference type="EMBL" id="CAG8489986.1"/>
    </source>
</evidence>
<dbReference type="Gene3D" id="1.25.40.10">
    <property type="entry name" value="Tetratricopeptide repeat domain"/>
    <property type="match status" value="1"/>
</dbReference>
<dbReference type="EMBL" id="CAJVPS010000490">
    <property type="protein sequence ID" value="CAG8489986.1"/>
    <property type="molecule type" value="Genomic_DNA"/>
</dbReference>
<dbReference type="SUPFAM" id="SSF48452">
    <property type="entry name" value="TPR-like"/>
    <property type="match status" value="1"/>
</dbReference>
<evidence type="ECO:0000313" key="10">
    <source>
        <dbReference type="Proteomes" id="UP000789508"/>
    </source>
</evidence>
<proteinExistence type="inferred from homology"/>
<keyword evidence="10" id="KW-1185">Reference proteome</keyword>
<dbReference type="PANTHER" id="PTHR15081:SF1">
    <property type="entry name" value="NUCLEAR AUTOANTIGENIC SPERM PROTEIN"/>
    <property type="match status" value="1"/>
</dbReference>
<dbReference type="PROSITE" id="PS50005">
    <property type="entry name" value="TPR"/>
    <property type="match status" value="1"/>
</dbReference>
<keyword evidence="4 6" id="KW-0802">TPR repeat</keyword>
<evidence type="ECO:0000256" key="6">
    <source>
        <dbReference type="PROSITE-ProRule" id="PRU00339"/>
    </source>
</evidence>
<feature type="region of interest" description="Disordered" evidence="7">
    <location>
        <begin position="119"/>
        <end position="152"/>
    </location>
</feature>
<accession>A0A9N8ZCP4</accession>
<evidence type="ECO:0000256" key="4">
    <source>
        <dbReference type="ARBA" id="ARBA00022803"/>
    </source>
</evidence>
<feature type="repeat" description="TPR" evidence="6">
    <location>
        <begin position="181"/>
        <end position="214"/>
    </location>
</feature>
<reference evidence="9" key="1">
    <citation type="submission" date="2021-06" db="EMBL/GenBank/DDBJ databases">
        <authorList>
            <person name="Kallberg Y."/>
            <person name="Tangrot J."/>
            <person name="Rosling A."/>
        </authorList>
    </citation>
    <scope>NUCLEOTIDE SEQUENCE</scope>
    <source>
        <strain evidence="9">FL130A</strain>
    </source>
</reference>
<evidence type="ECO:0000256" key="7">
    <source>
        <dbReference type="SAM" id="MobiDB-lite"/>
    </source>
</evidence>
<dbReference type="Proteomes" id="UP000789508">
    <property type="component" value="Unassembled WGS sequence"/>
</dbReference>
<feature type="region of interest" description="Disordered" evidence="7">
    <location>
        <begin position="260"/>
        <end position="280"/>
    </location>
</feature>
<dbReference type="GO" id="GO:0006335">
    <property type="term" value="P:DNA replication-dependent chromatin assembly"/>
    <property type="evidence" value="ECO:0007669"/>
    <property type="project" value="TreeGrafter"/>
</dbReference>
<feature type="compositionally biased region" description="Polar residues" evidence="7">
    <location>
        <begin position="12"/>
        <end position="23"/>
    </location>
</feature>
<evidence type="ECO:0000256" key="3">
    <source>
        <dbReference type="ARBA" id="ARBA00022737"/>
    </source>
</evidence>
<keyword evidence="3" id="KW-0677">Repeat</keyword>
<organism evidence="9 10">
    <name type="scientific">Ambispora leptoticha</name>
    <dbReference type="NCBI Taxonomy" id="144679"/>
    <lineage>
        <taxon>Eukaryota</taxon>
        <taxon>Fungi</taxon>
        <taxon>Fungi incertae sedis</taxon>
        <taxon>Mucoromycota</taxon>
        <taxon>Glomeromycotina</taxon>
        <taxon>Glomeromycetes</taxon>
        <taxon>Archaeosporales</taxon>
        <taxon>Ambisporaceae</taxon>
        <taxon>Ambispora</taxon>
    </lineage>
</organism>
<dbReference type="Pfam" id="PF10516">
    <property type="entry name" value="SHNi-TPR"/>
    <property type="match status" value="1"/>
</dbReference>
<feature type="compositionally biased region" description="Low complexity" evidence="7">
    <location>
        <begin position="1"/>
        <end position="11"/>
    </location>
</feature>
<evidence type="ECO:0000259" key="8">
    <source>
        <dbReference type="Pfam" id="PF10516"/>
    </source>
</evidence>
<dbReference type="InterPro" id="IPR011990">
    <property type="entry name" value="TPR-like_helical_dom_sf"/>
</dbReference>
<dbReference type="GO" id="GO:0034080">
    <property type="term" value="P:CENP-A containing chromatin assembly"/>
    <property type="evidence" value="ECO:0007669"/>
    <property type="project" value="TreeGrafter"/>
</dbReference>
<dbReference type="GO" id="GO:0042393">
    <property type="term" value="F:histone binding"/>
    <property type="evidence" value="ECO:0007669"/>
    <property type="project" value="TreeGrafter"/>
</dbReference>
<keyword evidence="5" id="KW-0539">Nucleus</keyword>
<name>A0A9N8ZCP4_9GLOM</name>
<comment type="similarity">
    <text evidence="2">Belongs to the NASP family.</text>
</comment>
<sequence length="324" mass="35919">MDVEPTTTTTTANLTQGSSSENTKALEDNIVNLTEDGKKAFALHDYELAITKFGEASDLLGKQYGEESSQYADALVLYGRALLENAIAQSSVFGNDALPKSTEDSNVIPVEVPLEKKQNFQFEGEPNFGENEIDEDEEMEDAEQAAEADHSDDLSVAWESLDAARVIYSKIDTEEAKAKLGDVYIALGDISLENETFDQAVNDYREALNIKLKICSEEDPLALELSTSEQDLAVDHIQKAIEVLEKRKVFLSTQLNSIEEQQQQDSGKGKGIAADQTGRDDVDDNATKVIKKELNEIDDFLVEMNAKVLLFLDILQLIFMETKF</sequence>
<dbReference type="AlphaFoldDB" id="A0A9N8ZCP4"/>
<evidence type="ECO:0000256" key="5">
    <source>
        <dbReference type="ARBA" id="ARBA00023242"/>
    </source>
</evidence>
<dbReference type="OrthoDB" id="5587616at2759"/>
<feature type="compositionally biased region" description="Acidic residues" evidence="7">
    <location>
        <begin position="131"/>
        <end position="146"/>
    </location>
</feature>
<comment type="caution">
    <text evidence="9">The sequence shown here is derived from an EMBL/GenBank/DDBJ whole genome shotgun (WGS) entry which is preliminary data.</text>
</comment>
<feature type="region of interest" description="Disordered" evidence="7">
    <location>
        <begin position="1"/>
        <end position="23"/>
    </location>
</feature>
<evidence type="ECO:0000256" key="1">
    <source>
        <dbReference type="ARBA" id="ARBA00004123"/>
    </source>
</evidence>
<gene>
    <name evidence="9" type="ORF">ALEPTO_LOCUS2930</name>
</gene>
<dbReference type="InterPro" id="IPR019734">
    <property type="entry name" value="TPR_rpt"/>
</dbReference>
<feature type="domain" description="Tetratricopeptide SHNi-TPR" evidence="8">
    <location>
        <begin position="182"/>
        <end position="214"/>
    </location>
</feature>
<comment type="subcellular location">
    <subcellularLocation>
        <location evidence="1">Nucleus</location>
    </subcellularLocation>
</comment>
<protein>
    <submittedName>
        <fullName evidence="9">2050_t:CDS:1</fullName>
    </submittedName>
</protein>
<dbReference type="GO" id="GO:0005654">
    <property type="term" value="C:nucleoplasm"/>
    <property type="evidence" value="ECO:0007669"/>
    <property type="project" value="TreeGrafter"/>
</dbReference>
<dbReference type="InterPro" id="IPR019544">
    <property type="entry name" value="Tetratricopeptide_SHNi-TPR_dom"/>
</dbReference>
<evidence type="ECO:0000256" key="2">
    <source>
        <dbReference type="ARBA" id="ARBA00008402"/>
    </source>
</evidence>
<dbReference type="PANTHER" id="PTHR15081">
    <property type="entry name" value="NUCLEAR AUTOANTIGENIC SPERM PROTEIN NASP -RELATED"/>
    <property type="match status" value="1"/>
</dbReference>
<dbReference type="InterPro" id="IPR051730">
    <property type="entry name" value="NASP-like"/>
</dbReference>